<evidence type="ECO:0000256" key="1">
    <source>
        <dbReference type="SAM" id="MobiDB-lite"/>
    </source>
</evidence>
<feature type="region of interest" description="Disordered" evidence="1">
    <location>
        <begin position="80"/>
        <end position="100"/>
    </location>
</feature>
<comment type="caution">
    <text evidence="2">The sequence shown here is derived from an EMBL/GenBank/DDBJ whole genome shotgun (WGS) entry which is preliminary data.</text>
</comment>
<feature type="compositionally biased region" description="Polar residues" evidence="1">
    <location>
        <begin position="91"/>
        <end position="100"/>
    </location>
</feature>
<dbReference type="AlphaFoldDB" id="A0A2P5DMI3"/>
<sequence>MDGPSMCEANEGWDQWCHKERPSSERPITVLGLQSLTFRSSIYSSHFFLTTSHSPSSRTGAPSLASRLSVRSARARSLTHSPVASRLLPSPSLSVAQARR</sequence>
<keyword evidence="3" id="KW-1185">Reference proteome</keyword>
<dbReference type="EMBL" id="JXTB01000028">
    <property type="protein sequence ID" value="PON74503.1"/>
    <property type="molecule type" value="Genomic_DNA"/>
</dbReference>
<dbReference type="OrthoDB" id="10508489at2759"/>
<evidence type="ECO:0000313" key="2">
    <source>
        <dbReference type="EMBL" id="PON74503.1"/>
    </source>
</evidence>
<dbReference type="Proteomes" id="UP000237105">
    <property type="component" value="Unassembled WGS sequence"/>
</dbReference>
<proteinExistence type="predicted"/>
<reference evidence="3" key="1">
    <citation type="submission" date="2016-06" db="EMBL/GenBank/DDBJ databases">
        <title>Parallel loss of symbiosis genes in relatives of nitrogen-fixing non-legume Parasponia.</title>
        <authorList>
            <person name="Van Velzen R."/>
            <person name="Holmer R."/>
            <person name="Bu F."/>
            <person name="Rutten L."/>
            <person name="Van Zeijl A."/>
            <person name="Liu W."/>
            <person name="Santuari L."/>
            <person name="Cao Q."/>
            <person name="Sharma T."/>
            <person name="Shen D."/>
            <person name="Roswanjaya Y."/>
            <person name="Wardhani T."/>
            <person name="Kalhor M.S."/>
            <person name="Jansen J."/>
            <person name="Van den Hoogen J."/>
            <person name="Gungor B."/>
            <person name="Hartog M."/>
            <person name="Hontelez J."/>
            <person name="Verver J."/>
            <person name="Yang W.-C."/>
            <person name="Schijlen E."/>
            <person name="Repin R."/>
            <person name="Schilthuizen M."/>
            <person name="Schranz E."/>
            <person name="Heidstra R."/>
            <person name="Miyata K."/>
            <person name="Fedorova E."/>
            <person name="Kohlen W."/>
            <person name="Bisseling T."/>
            <person name="Smit S."/>
            <person name="Geurts R."/>
        </authorList>
    </citation>
    <scope>NUCLEOTIDE SEQUENCE [LARGE SCALE GENOMIC DNA]</scope>
    <source>
        <strain evidence="3">cv. WU1-14</strain>
    </source>
</reference>
<gene>
    <name evidence="2" type="ORF">PanWU01x14_049100</name>
</gene>
<organism evidence="2 3">
    <name type="scientific">Parasponia andersonii</name>
    <name type="common">Sponia andersonii</name>
    <dbReference type="NCBI Taxonomy" id="3476"/>
    <lineage>
        <taxon>Eukaryota</taxon>
        <taxon>Viridiplantae</taxon>
        <taxon>Streptophyta</taxon>
        <taxon>Embryophyta</taxon>
        <taxon>Tracheophyta</taxon>
        <taxon>Spermatophyta</taxon>
        <taxon>Magnoliopsida</taxon>
        <taxon>eudicotyledons</taxon>
        <taxon>Gunneridae</taxon>
        <taxon>Pentapetalae</taxon>
        <taxon>rosids</taxon>
        <taxon>fabids</taxon>
        <taxon>Rosales</taxon>
        <taxon>Cannabaceae</taxon>
        <taxon>Parasponia</taxon>
    </lineage>
</organism>
<name>A0A2P5DMI3_PARAD</name>
<accession>A0A2P5DMI3</accession>
<evidence type="ECO:0000313" key="3">
    <source>
        <dbReference type="Proteomes" id="UP000237105"/>
    </source>
</evidence>
<protein>
    <submittedName>
        <fullName evidence="2">Uncharacterized protein</fullName>
    </submittedName>
</protein>